<dbReference type="PANTHER" id="PTHR13847">
    <property type="entry name" value="SARCOSINE DEHYDROGENASE-RELATED"/>
    <property type="match status" value="1"/>
</dbReference>
<dbReference type="Gene3D" id="3.50.50.60">
    <property type="entry name" value="FAD/NAD(P)-binding domain"/>
    <property type="match status" value="1"/>
</dbReference>
<evidence type="ECO:0000313" key="4">
    <source>
        <dbReference type="EMBL" id="CAB4826758.1"/>
    </source>
</evidence>
<feature type="domain" description="FAD dependent oxidoreductase" evidence="2">
    <location>
        <begin position="5"/>
        <end position="356"/>
    </location>
</feature>
<dbReference type="AlphaFoldDB" id="A0A6J6H3M1"/>
<dbReference type="InterPro" id="IPR006076">
    <property type="entry name" value="FAD-dep_OxRdtase"/>
</dbReference>
<dbReference type="GO" id="GO:0005737">
    <property type="term" value="C:cytoplasm"/>
    <property type="evidence" value="ECO:0007669"/>
    <property type="project" value="TreeGrafter"/>
</dbReference>
<proteinExistence type="predicted"/>
<evidence type="ECO:0000256" key="1">
    <source>
        <dbReference type="ARBA" id="ARBA00023002"/>
    </source>
</evidence>
<reference evidence="3" key="1">
    <citation type="submission" date="2020-05" db="EMBL/GenBank/DDBJ databases">
        <authorList>
            <person name="Chiriac C."/>
            <person name="Salcher M."/>
            <person name="Ghai R."/>
            <person name="Kavagutti S V."/>
        </authorList>
    </citation>
    <scope>NUCLEOTIDE SEQUENCE</scope>
</reference>
<name>A0A6J6H3M1_9ZZZZ</name>
<gene>
    <name evidence="3" type="ORF">UFOPK1856_00269</name>
    <name evidence="4" type="ORF">UFOPK3217_00509</name>
</gene>
<evidence type="ECO:0000259" key="2">
    <source>
        <dbReference type="Pfam" id="PF01266"/>
    </source>
</evidence>
<sequence length="380" mass="40445">MQSPDAIVIGAGIVGASSALSLTNAGLKVLVIDRGAVSSGTTGAGEGNILVSDKDPGPELTLALRSRDLWFEMQEDVGDTFELEAKGGVVVARNEDGPLLKLAAEQSEHGVRIQKLDHASLHELEPYLHPEFHSGVFYPQDAQCQPMLAAAQVIRTVIARGGEFISQAKVTRIIVENGSVAGVETSQGIFRAPIIVNATGTWAGELAEMAGSHLPIAPRKGFILVTEPTKKYVFHKVYDSDYVSNVASSNADLQTSTVVEGTRSGTILIGASRERIGFDGSMNYEILRRLAAQATSLFPVLRDVQLLRAYRGFRPYAPDHLPVIGEDSKVRGLWHSAGHEGAGIGLAPGSAALITDAILGRDSFMDGSPFSPHRFAPVSL</sequence>
<dbReference type="EMBL" id="CAEZUV010000020">
    <property type="protein sequence ID" value="CAB4608201.1"/>
    <property type="molecule type" value="Genomic_DNA"/>
</dbReference>
<dbReference type="Pfam" id="PF01266">
    <property type="entry name" value="DAO"/>
    <property type="match status" value="1"/>
</dbReference>
<protein>
    <submittedName>
        <fullName evidence="3">Unannotated protein</fullName>
    </submittedName>
</protein>
<keyword evidence="1" id="KW-0560">Oxidoreductase</keyword>
<dbReference type="Gene3D" id="3.30.9.10">
    <property type="entry name" value="D-Amino Acid Oxidase, subunit A, domain 2"/>
    <property type="match status" value="1"/>
</dbReference>
<dbReference type="InterPro" id="IPR036188">
    <property type="entry name" value="FAD/NAD-bd_sf"/>
</dbReference>
<dbReference type="PANTHER" id="PTHR13847:SF287">
    <property type="entry name" value="FAD-DEPENDENT OXIDOREDUCTASE DOMAIN-CONTAINING PROTEIN 1"/>
    <property type="match status" value="1"/>
</dbReference>
<accession>A0A6J6H3M1</accession>
<dbReference type="SUPFAM" id="SSF54373">
    <property type="entry name" value="FAD-linked reductases, C-terminal domain"/>
    <property type="match status" value="1"/>
</dbReference>
<organism evidence="3">
    <name type="scientific">freshwater metagenome</name>
    <dbReference type="NCBI Taxonomy" id="449393"/>
    <lineage>
        <taxon>unclassified sequences</taxon>
        <taxon>metagenomes</taxon>
        <taxon>ecological metagenomes</taxon>
    </lineage>
</organism>
<dbReference type="GO" id="GO:0016491">
    <property type="term" value="F:oxidoreductase activity"/>
    <property type="evidence" value="ECO:0007669"/>
    <property type="project" value="UniProtKB-KW"/>
</dbReference>
<dbReference type="EMBL" id="CAFABJ010000055">
    <property type="protein sequence ID" value="CAB4826758.1"/>
    <property type="molecule type" value="Genomic_DNA"/>
</dbReference>
<dbReference type="SUPFAM" id="SSF51905">
    <property type="entry name" value="FAD/NAD(P)-binding domain"/>
    <property type="match status" value="1"/>
</dbReference>
<evidence type="ECO:0000313" key="3">
    <source>
        <dbReference type="EMBL" id="CAB4608201.1"/>
    </source>
</evidence>